<protein>
    <submittedName>
        <fullName evidence="1">Asparaginase</fullName>
    </submittedName>
</protein>
<accession>A0ABW3YLJ5</accession>
<dbReference type="PANTHER" id="PTHR42110:SF1">
    <property type="entry name" value="L-ASPARAGINASE, PUTATIVE (AFU_ORTHOLOGUE AFUA_3G11890)-RELATED"/>
    <property type="match status" value="1"/>
</dbReference>
<evidence type="ECO:0000313" key="1">
    <source>
        <dbReference type="EMBL" id="MFD1324336.1"/>
    </source>
</evidence>
<dbReference type="PANTHER" id="PTHR42110">
    <property type="entry name" value="L-ASPARAGINASE, PUTATIVE (AFU_ORTHOLOGUE AFUA_3G11890)-RELATED"/>
    <property type="match status" value="1"/>
</dbReference>
<keyword evidence="2" id="KW-1185">Reference proteome</keyword>
<evidence type="ECO:0000313" key="2">
    <source>
        <dbReference type="Proteomes" id="UP001597260"/>
    </source>
</evidence>
<reference evidence="2" key="1">
    <citation type="journal article" date="2019" name="Int. J. Syst. Evol. Microbiol.">
        <title>The Global Catalogue of Microorganisms (GCM) 10K type strain sequencing project: providing services to taxonomists for standard genome sequencing and annotation.</title>
        <authorList>
            <consortium name="The Broad Institute Genomics Platform"/>
            <consortium name="The Broad Institute Genome Sequencing Center for Infectious Disease"/>
            <person name="Wu L."/>
            <person name="Ma J."/>
        </authorList>
    </citation>
    <scope>NUCLEOTIDE SEQUENCE [LARGE SCALE GENOMIC DNA]</scope>
    <source>
        <strain evidence="2">JCM 31037</strain>
    </source>
</reference>
<comment type="caution">
    <text evidence="1">The sequence shown here is derived from an EMBL/GenBank/DDBJ whole genome shotgun (WGS) entry which is preliminary data.</text>
</comment>
<name>A0ABW3YLJ5_9ACTN</name>
<dbReference type="Proteomes" id="UP001597260">
    <property type="component" value="Unassembled WGS sequence"/>
</dbReference>
<organism evidence="1 2">
    <name type="scientific">Micromonospora sonneratiae</name>
    <dbReference type="NCBI Taxonomy" id="1184706"/>
    <lineage>
        <taxon>Bacteria</taxon>
        <taxon>Bacillati</taxon>
        <taxon>Actinomycetota</taxon>
        <taxon>Actinomycetes</taxon>
        <taxon>Micromonosporales</taxon>
        <taxon>Micromonosporaceae</taxon>
        <taxon>Micromonospora</taxon>
    </lineage>
</organism>
<gene>
    <name evidence="1" type="ORF">ACFQ4H_24935</name>
</gene>
<dbReference type="Pfam" id="PF06089">
    <property type="entry name" value="Asparaginase_II"/>
    <property type="match status" value="1"/>
</dbReference>
<dbReference type="InterPro" id="IPR010349">
    <property type="entry name" value="Asparaginase_II"/>
</dbReference>
<sequence>MGKIYSGGVPLAEVVRSGFVEGAHRGSMVVLDAAGSVLASAGDVTSPIFPRSANKPMQAIGMLRSGLRLVDPADLALVCASHHGEDFHLARVRALLRSAGLEEAALRCSPALPLGEAARIAAYRAGGGPTRLQMNCSGKHAGMLLTCLVAGWPTDGYWRPEHPLQQRIRAAVEETTGEVAAAVGVDGCGAPVLAVSLTGLAGAYLRLVSAEPGSVERTVADAMRAHPLLVAGTDAEDTRLMTGIPGLLAKSGAESVIVAALPGHGAVAVKIDDGAMRGRLPAVVAGLHRLGVRAPVLDELAEVTQPDGGVVRKAPSLTV</sequence>
<dbReference type="RefSeq" id="WP_377574797.1">
    <property type="nucleotide sequence ID" value="NZ_JBHTMP010000046.1"/>
</dbReference>
<proteinExistence type="predicted"/>
<dbReference type="EMBL" id="JBHTMP010000046">
    <property type="protein sequence ID" value="MFD1324336.1"/>
    <property type="molecule type" value="Genomic_DNA"/>
</dbReference>